<sequence>MLRGWGLDFIVAVDDDKKGRSLREKLKQTLYGGDEAQTKENLVLVDGCPGIEDVFSQCDFATHVLNRQLPAVGTRNSDYVKQLKVSKPVVAARFLQAVKERKLTWEQLDDETKRRIREVVDSISLALARK</sequence>
<evidence type="ECO:0000313" key="2">
    <source>
        <dbReference type="Proteomes" id="UP001629235"/>
    </source>
</evidence>
<dbReference type="EMBL" id="JAQQDW010000108">
    <property type="protein sequence ID" value="MFM0108242.1"/>
    <property type="molecule type" value="Genomic_DNA"/>
</dbReference>
<comment type="caution">
    <text evidence="1">The sequence shown here is derived from an EMBL/GenBank/DDBJ whole genome shotgun (WGS) entry which is preliminary data.</text>
</comment>
<keyword evidence="2" id="KW-1185">Reference proteome</keyword>
<protein>
    <submittedName>
        <fullName evidence="1">Uncharacterized protein</fullName>
    </submittedName>
</protein>
<gene>
    <name evidence="1" type="ORF">PQR01_33585</name>
</gene>
<dbReference type="Proteomes" id="UP001629235">
    <property type="component" value="Unassembled WGS sequence"/>
</dbReference>
<organism evidence="1 2">
    <name type="scientific">Paraburkholderia rhynchosiae</name>
    <dbReference type="NCBI Taxonomy" id="487049"/>
    <lineage>
        <taxon>Bacteria</taxon>
        <taxon>Pseudomonadati</taxon>
        <taxon>Pseudomonadota</taxon>
        <taxon>Betaproteobacteria</taxon>
        <taxon>Burkholderiales</taxon>
        <taxon>Burkholderiaceae</taxon>
        <taxon>Paraburkholderia</taxon>
    </lineage>
</organism>
<evidence type="ECO:0000313" key="1">
    <source>
        <dbReference type="EMBL" id="MFM0108242.1"/>
    </source>
</evidence>
<reference evidence="1 2" key="1">
    <citation type="journal article" date="2024" name="Chem. Sci.">
        <title>Discovery of megapolipeptins by genome mining of a Burkholderiales bacteria collection.</title>
        <authorList>
            <person name="Paulo B.S."/>
            <person name="Recchia M.J.J."/>
            <person name="Lee S."/>
            <person name="Fergusson C.H."/>
            <person name="Romanowski S.B."/>
            <person name="Hernandez A."/>
            <person name="Krull N."/>
            <person name="Liu D.Y."/>
            <person name="Cavanagh H."/>
            <person name="Bos A."/>
            <person name="Gray C.A."/>
            <person name="Murphy B.T."/>
            <person name="Linington R.G."/>
            <person name="Eustaquio A.S."/>
        </authorList>
    </citation>
    <scope>NUCLEOTIDE SEQUENCE [LARGE SCALE GENOMIC DNA]</scope>
    <source>
        <strain evidence="1 2">RL18-126-BIB-B</strain>
    </source>
</reference>
<accession>A0ACC7NL71</accession>
<proteinExistence type="predicted"/>
<name>A0ACC7NL71_9BURK</name>